<comment type="caution">
    <text evidence="2">Lacks conserved residue(s) required for the propagation of feature annotation.</text>
</comment>
<evidence type="ECO:0000313" key="4">
    <source>
        <dbReference type="EMBL" id="RKP11526.1"/>
    </source>
</evidence>
<dbReference type="InterPro" id="IPR032466">
    <property type="entry name" value="Metal_Hydrolase"/>
</dbReference>
<dbReference type="InterPro" id="IPR011059">
    <property type="entry name" value="Metal-dep_hydrolase_composite"/>
</dbReference>
<evidence type="ECO:0000256" key="1">
    <source>
        <dbReference type="ARBA" id="ARBA00022801"/>
    </source>
</evidence>
<name>A0A4P9XYL9_9FUNG</name>
<keyword evidence="5" id="KW-1185">Reference proteome</keyword>
<dbReference type="PANTHER" id="PTHR33569:SF1">
    <property type="entry name" value="UREASE"/>
    <property type="match status" value="1"/>
</dbReference>
<gene>
    <name evidence="4" type="ORF">BJ684DRAFT_21898</name>
</gene>
<dbReference type="EMBL" id="KZ988837">
    <property type="protein sequence ID" value="RKP11526.1"/>
    <property type="molecule type" value="Genomic_DNA"/>
</dbReference>
<dbReference type="GO" id="GO:0009039">
    <property type="term" value="F:urease activity"/>
    <property type="evidence" value="ECO:0007669"/>
    <property type="project" value="InterPro"/>
</dbReference>
<dbReference type="Gene3D" id="3.20.20.140">
    <property type="entry name" value="Metal-dependent hydrolases"/>
    <property type="match status" value="1"/>
</dbReference>
<feature type="domain" description="Urease" evidence="3">
    <location>
        <begin position="1"/>
        <end position="109"/>
    </location>
</feature>
<protein>
    <recommendedName>
        <fullName evidence="3">Urease domain-containing protein</fullName>
    </recommendedName>
</protein>
<reference evidence="5" key="1">
    <citation type="journal article" date="2018" name="Nat. Microbiol.">
        <title>Leveraging single-cell genomics to expand the fungal tree of life.</title>
        <authorList>
            <person name="Ahrendt S.R."/>
            <person name="Quandt C.A."/>
            <person name="Ciobanu D."/>
            <person name="Clum A."/>
            <person name="Salamov A."/>
            <person name="Andreopoulos B."/>
            <person name="Cheng J.F."/>
            <person name="Woyke T."/>
            <person name="Pelin A."/>
            <person name="Henrissat B."/>
            <person name="Reynolds N.K."/>
            <person name="Benny G.L."/>
            <person name="Smith M.E."/>
            <person name="James T.Y."/>
            <person name="Grigoriev I.V."/>
        </authorList>
    </citation>
    <scope>NUCLEOTIDE SEQUENCE [LARGE SCALE GENOMIC DNA]</scope>
</reference>
<organism evidence="4 5">
    <name type="scientific">Piptocephalis cylindrospora</name>
    <dbReference type="NCBI Taxonomy" id="1907219"/>
    <lineage>
        <taxon>Eukaryota</taxon>
        <taxon>Fungi</taxon>
        <taxon>Fungi incertae sedis</taxon>
        <taxon>Zoopagomycota</taxon>
        <taxon>Zoopagomycotina</taxon>
        <taxon>Zoopagomycetes</taxon>
        <taxon>Zoopagales</taxon>
        <taxon>Piptocephalidaceae</taxon>
        <taxon>Piptocephalis</taxon>
    </lineage>
</organism>
<dbReference type="InterPro" id="IPR017951">
    <property type="entry name" value="Urease_asu_c"/>
</dbReference>
<evidence type="ECO:0000256" key="2">
    <source>
        <dbReference type="PROSITE-ProRule" id="PRU00700"/>
    </source>
</evidence>
<dbReference type="Gene3D" id="2.30.40.10">
    <property type="entry name" value="Urease, subunit C, domain 1"/>
    <property type="match status" value="1"/>
</dbReference>
<dbReference type="SUPFAM" id="SSF51556">
    <property type="entry name" value="Metallo-dependent hydrolases"/>
    <property type="match status" value="1"/>
</dbReference>
<dbReference type="PROSITE" id="PS51368">
    <property type="entry name" value="UREASE_3"/>
    <property type="match status" value="1"/>
</dbReference>
<evidence type="ECO:0000259" key="3">
    <source>
        <dbReference type="PROSITE" id="PS51368"/>
    </source>
</evidence>
<dbReference type="PANTHER" id="PTHR33569">
    <property type="entry name" value="UREASE"/>
    <property type="match status" value="1"/>
</dbReference>
<dbReference type="OrthoDB" id="1708534at2759"/>
<dbReference type="Proteomes" id="UP000267251">
    <property type="component" value="Unassembled WGS sequence"/>
</dbReference>
<accession>A0A4P9XYL9</accession>
<sequence length="109" mass="11710">MGSANASIPTTEPILSRPMYANSRGGAAMSSLAFVSGCSVDRVKASYGLSKSLVPVKNCRKITKRDTKWNDWLGEMSVDPETYVVKADGVHCTCDPADVLPLARSVNLF</sequence>
<proteinExistence type="predicted"/>
<dbReference type="InterPro" id="IPR050069">
    <property type="entry name" value="Urease_subunit"/>
</dbReference>
<evidence type="ECO:0000313" key="5">
    <source>
        <dbReference type="Proteomes" id="UP000267251"/>
    </source>
</evidence>
<dbReference type="GO" id="GO:0016151">
    <property type="term" value="F:nickel cation binding"/>
    <property type="evidence" value="ECO:0007669"/>
    <property type="project" value="InterPro"/>
</dbReference>
<dbReference type="AlphaFoldDB" id="A0A4P9XYL9"/>
<keyword evidence="1" id="KW-0378">Hydrolase</keyword>